<reference evidence="2" key="1">
    <citation type="submission" date="2020-05" db="EMBL/GenBank/DDBJ databases">
        <authorList>
            <person name="Chiriac C."/>
            <person name="Salcher M."/>
            <person name="Ghai R."/>
            <person name="Kavagutti S V."/>
        </authorList>
    </citation>
    <scope>NUCLEOTIDE SEQUENCE</scope>
</reference>
<gene>
    <name evidence="2" type="ORF">UFOPK3472_03625</name>
</gene>
<name>A0A6J7HXS2_9ZZZZ</name>
<evidence type="ECO:0000256" key="1">
    <source>
        <dbReference type="SAM" id="MobiDB-lite"/>
    </source>
</evidence>
<evidence type="ECO:0000313" key="2">
    <source>
        <dbReference type="EMBL" id="CAB4922129.1"/>
    </source>
</evidence>
<dbReference type="AlphaFoldDB" id="A0A6J7HXS2"/>
<accession>A0A6J7HXS2</accession>
<dbReference type="EMBL" id="CAFBLX010000373">
    <property type="protein sequence ID" value="CAB4922129.1"/>
    <property type="molecule type" value="Genomic_DNA"/>
</dbReference>
<proteinExistence type="predicted"/>
<sequence>MSMSKLMSDAWSANMFSMVGQVRPKRSTVPRTASSGRMLRRVSEFSIGNTISDGENDHSSICTAVDAP</sequence>
<feature type="region of interest" description="Disordered" evidence="1">
    <location>
        <begin position="49"/>
        <end position="68"/>
    </location>
</feature>
<organism evidence="2">
    <name type="scientific">freshwater metagenome</name>
    <dbReference type="NCBI Taxonomy" id="449393"/>
    <lineage>
        <taxon>unclassified sequences</taxon>
        <taxon>metagenomes</taxon>
        <taxon>ecological metagenomes</taxon>
    </lineage>
</organism>
<protein>
    <submittedName>
        <fullName evidence="2">Unannotated protein</fullName>
    </submittedName>
</protein>